<dbReference type="Pfam" id="PF24840">
    <property type="entry name" value="NTF2_SigF"/>
    <property type="match status" value="1"/>
</dbReference>
<sequence>MQNPAREIEGVVKLLTTAASPDIQKSALQRHPLVDVPSAPNSRETILGIYQWYRIMSPHLALTVNNVAYIPEQNKIFLDITQDFHVRFDPFPLQPARLLVHLTLREENNLFYVSSQEDFYHTDDLIAVAFPILTKPVKLLLRLSAVGCNILARSAQLLFGVWLPRSKDD</sequence>
<reference evidence="2 3" key="1">
    <citation type="submission" date="2019-02" db="EMBL/GenBank/DDBJ databases">
        <title>Genome sequencing of the rare red list fungi Bondarzewia mesenterica.</title>
        <authorList>
            <person name="Buettner E."/>
            <person name="Kellner H."/>
        </authorList>
    </citation>
    <scope>NUCLEOTIDE SEQUENCE [LARGE SCALE GENOMIC DNA]</scope>
    <source>
        <strain evidence="2 3">DSM 108281</strain>
    </source>
</reference>
<evidence type="ECO:0000259" key="1">
    <source>
        <dbReference type="Pfam" id="PF24840"/>
    </source>
</evidence>
<gene>
    <name evidence="2" type="ORF">EW146_g6536</name>
</gene>
<accession>A0A4V3XEH7</accession>
<dbReference type="PANTHER" id="PTHR35393">
    <property type="entry name" value="CHROMOSOME 1, WHOLE GENOME SHOTGUN SEQUENCE"/>
    <property type="match status" value="1"/>
</dbReference>
<name>A0A4V3XEH7_9AGAM</name>
<dbReference type="PANTHER" id="PTHR35393:SF1">
    <property type="entry name" value="SNOAL-LIKE DOMAIN-CONTAINING PROTEIN"/>
    <property type="match status" value="1"/>
</dbReference>
<evidence type="ECO:0000313" key="2">
    <source>
        <dbReference type="EMBL" id="THH13713.1"/>
    </source>
</evidence>
<dbReference type="Proteomes" id="UP000310158">
    <property type="component" value="Unassembled WGS sequence"/>
</dbReference>
<dbReference type="EMBL" id="SGPL01000331">
    <property type="protein sequence ID" value="THH13713.1"/>
    <property type="molecule type" value="Genomic_DNA"/>
</dbReference>
<organism evidence="2 3">
    <name type="scientific">Bondarzewia mesenterica</name>
    <dbReference type="NCBI Taxonomy" id="1095465"/>
    <lineage>
        <taxon>Eukaryota</taxon>
        <taxon>Fungi</taxon>
        <taxon>Dikarya</taxon>
        <taxon>Basidiomycota</taxon>
        <taxon>Agaricomycotina</taxon>
        <taxon>Agaricomycetes</taxon>
        <taxon>Russulales</taxon>
        <taxon>Bondarzewiaceae</taxon>
        <taxon>Bondarzewia</taxon>
    </lineage>
</organism>
<protein>
    <recommendedName>
        <fullName evidence="1">SigF-like NTF2-like domain-containing protein</fullName>
    </recommendedName>
</protein>
<keyword evidence="3" id="KW-1185">Reference proteome</keyword>
<proteinExistence type="predicted"/>
<feature type="domain" description="SigF-like NTF2-like" evidence="1">
    <location>
        <begin position="1"/>
        <end position="158"/>
    </location>
</feature>
<comment type="caution">
    <text evidence="2">The sequence shown here is derived from an EMBL/GenBank/DDBJ whole genome shotgun (WGS) entry which is preliminary data.</text>
</comment>
<evidence type="ECO:0000313" key="3">
    <source>
        <dbReference type="Proteomes" id="UP000310158"/>
    </source>
</evidence>
<dbReference type="OrthoDB" id="2344312at2759"/>
<dbReference type="AlphaFoldDB" id="A0A4V3XEH7"/>
<dbReference type="InterPro" id="IPR057514">
    <property type="entry name" value="NTF2_SigF"/>
</dbReference>